<evidence type="ECO:0000313" key="2">
    <source>
        <dbReference type="EMBL" id="MDV7265598.1"/>
    </source>
</evidence>
<protein>
    <recommendedName>
        <fullName evidence="4">Acetoacetate decarboxylase</fullName>
    </recommendedName>
</protein>
<evidence type="ECO:0000313" key="3">
    <source>
        <dbReference type="Proteomes" id="UP001185863"/>
    </source>
</evidence>
<organism evidence="2 3">
    <name type="scientific">Rhodococcus oxybenzonivorans</name>
    <dbReference type="NCBI Taxonomy" id="1990687"/>
    <lineage>
        <taxon>Bacteria</taxon>
        <taxon>Bacillati</taxon>
        <taxon>Actinomycetota</taxon>
        <taxon>Actinomycetes</taxon>
        <taxon>Mycobacteriales</taxon>
        <taxon>Nocardiaceae</taxon>
        <taxon>Rhodococcus</taxon>
    </lineage>
</organism>
<name>A0AAE5A6W7_9NOCA</name>
<dbReference type="InterPro" id="IPR023375">
    <property type="entry name" value="ADC_dom_sf"/>
</dbReference>
<comment type="caution">
    <text evidence="2">The sequence shown here is derived from an EMBL/GenBank/DDBJ whole genome shotgun (WGS) entry which is preliminary data.</text>
</comment>
<proteinExistence type="predicted"/>
<sequence>MWSVPESATDRTEWPESAPPPWPAGVRATLWWHRATAVARDLGPEGAVLPVTLAMMVDYLDSPVGPYREILASPVLRAPGRRSGPLPRMAVPFIAVDSEPSVHGGRVHWSLPKVPAAFDGDVHGVFEASSASSFEASSASSFGAWRVSTTAHPRGPRLPIAGALGFAQPAESGGRLVTASARLRGHFRYARVSVRAEGPTLADWLVAGTHHGVVITDGRMTTGPAKLR</sequence>
<feature type="region of interest" description="Disordered" evidence="1">
    <location>
        <begin position="1"/>
        <end position="20"/>
    </location>
</feature>
<dbReference type="Gene3D" id="2.40.400.10">
    <property type="entry name" value="Acetoacetate decarboxylase-like"/>
    <property type="match status" value="1"/>
</dbReference>
<accession>A0AAE5A6W7</accession>
<evidence type="ECO:0000256" key="1">
    <source>
        <dbReference type="SAM" id="MobiDB-lite"/>
    </source>
</evidence>
<dbReference type="EMBL" id="JAWLUP010000028">
    <property type="protein sequence ID" value="MDV7265598.1"/>
    <property type="molecule type" value="Genomic_DNA"/>
</dbReference>
<evidence type="ECO:0008006" key="4">
    <source>
        <dbReference type="Google" id="ProtNLM"/>
    </source>
</evidence>
<reference evidence="2" key="1">
    <citation type="submission" date="2023-10" db="EMBL/GenBank/DDBJ databases">
        <title>Development of a sustainable strategy for remediation of hydrocarbon-contaminated territories based on the waste exchange concept.</title>
        <authorList>
            <person name="Krivoruchko A."/>
        </authorList>
    </citation>
    <scope>NUCLEOTIDE SEQUENCE</scope>
    <source>
        <strain evidence="2">IEGM 68</strain>
    </source>
</reference>
<gene>
    <name evidence="2" type="ORF">R4315_13725</name>
</gene>
<dbReference type="AlphaFoldDB" id="A0AAE5A6W7"/>
<dbReference type="SUPFAM" id="SSF160104">
    <property type="entry name" value="Acetoacetate decarboxylase-like"/>
    <property type="match status" value="1"/>
</dbReference>
<dbReference type="Proteomes" id="UP001185863">
    <property type="component" value="Unassembled WGS sequence"/>
</dbReference>
<dbReference type="RefSeq" id="WP_317745172.1">
    <property type="nucleotide sequence ID" value="NZ_JAWLUP010000028.1"/>
</dbReference>